<dbReference type="AlphaFoldDB" id="A0A382WYS6"/>
<feature type="domain" description="Putative auto-transporter adhesin head GIN" evidence="2">
    <location>
        <begin position="1"/>
        <end position="51"/>
    </location>
</feature>
<evidence type="ECO:0000313" key="3">
    <source>
        <dbReference type="EMBL" id="SVD64067.1"/>
    </source>
</evidence>
<evidence type="ECO:0000256" key="1">
    <source>
        <dbReference type="SAM" id="MobiDB-lite"/>
    </source>
</evidence>
<dbReference type="Pfam" id="PF10988">
    <property type="entry name" value="DUF2807"/>
    <property type="match status" value="1"/>
</dbReference>
<name>A0A382WYS6_9ZZZZ</name>
<evidence type="ECO:0000259" key="2">
    <source>
        <dbReference type="Pfam" id="PF10988"/>
    </source>
</evidence>
<proteinExistence type="predicted"/>
<feature type="non-terminal residue" evidence="3">
    <location>
        <position position="1"/>
    </location>
</feature>
<feature type="region of interest" description="Disordered" evidence="1">
    <location>
        <begin position="45"/>
        <end position="67"/>
    </location>
</feature>
<sequence length="67" mass="6902">VSGSGDLSLQNLQADHVNVTINGSGDADIWSNQSISAQVNGSGDIVYTGNPEKVDTQVNGSGDITKR</sequence>
<protein>
    <recommendedName>
        <fullName evidence="2">Putative auto-transporter adhesin head GIN domain-containing protein</fullName>
    </recommendedName>
</protein>
<organism evidence="3">
    <name type="scientific">marine metagenome</name>
    <dbReference type="NCBI Taxonomy" id="408172"/>
    <lineage>
        <taxon>unclassified sequences</taxon>
        <taxon>metagenomes</taxon>
        <taxon>ecological metagenomes</taxon>
    </lineage>
</organism>
<gene>
    <name evidence="3" type="ORF">METZ01_LOCUS416921</name>
</gene>
<dbReference type="InterPro" id="IPR021255">
    <property type="entry name" value="DUF2807"/>
</dbReference>
<feature type="compositionally biased region" description="Polar residues" evidence="1">
    <location>
        <begin position="56"/>
        <end position="67"/>
    </location>
</feature>
<accession>A0A382WYS6</accession>
<reference evidence="3" key="1">
    <citation type="submission" date="2018-05" db="EMBL/GenBank/DDBJ databases">
        <authorList>
            <person name="Lanie J.A."/>
            <person name="Ng W.-L."/>
            <person name="Kazmierczak K.M."/>
            <person name="Andrzejewski T.M."/>
            <person name="Davidsen T.M."/>
            <person name="Wayne K.J."/>
            <person name="Tettelin H."/>
            <person name="Glass J.I."/>
            <person name="Rusch D."/>
            <person name="Podicherti R."/>
            <person name="Tsui H.-C.T."/>
            <person name="Winkler M.E."/>
        </authorList>
    </citation>
    <scope>NUCLEOTIDE SEQUENCE</scope>
</reference>
<dbReference type="EMBL" id="UINC01163647">
    <property type="protein sequence ID" value="SVD64067.1"/>
    <property type="molecule type" value="Genomic_DNA"/>
</dbReference>
<dbReference type="Gene3D" id="2.160.20.120">
    <property type="match status" value="1"/>
</dbReference>